<sequence length="223" mass="25044">MKAQTSGRALSVIVLCMLIVACGTTTRITGSWKDPAVDASTGESKRVLVTALSRNIEVRTKLEDALAAKAAELGISAVKSSDIFSPDFFHEIPPRDELFDRIRQTGVDAILTVSLIDTESETRHVRGTARYAPFPMYNWYGGFYSYFNYWHPIMFDPGYYVTDKTYFLETNLYDADTDRLIWSAQSETVNPASIDAFAREYPEVLLERMVKDGLLLQQPTSGN</sequence>
<evidence type="ECO:0000313" key="1">
    <source>
        <dbReference type="EMBL" id="MFC3199703.1"/>
    </source>
</evidence>
<gene>
    <name evidence="1" type="ORF">ACFOET_18945</name>
</gene>
<dbReference type="EMBL" id="JBHRTA010000059">
    <property type="protein sequence ID" value="MFC3199703.1"/>
    <property type="molecule type" value="Genomic_DNA"/>
</dbReference>
<evidence type="ECO:0000313" key="2">
    <source>
        <dbReference type="Proteomes" id="UP001595526"/>
    </source>
</evidence>
<comment type="caution">
    <text evidence="1">The sequence shown here is derived from an EMBL/GenBank/DDBJ whole genome shotgun (WGS) entry which is preliminary data.</text>
</comment>
<accession>A0ABV7JTU4</accession>
<keyword evidence="2" id="KW-1185">Reference proteome</keyword>
<dbReference type="RefSeq" id="WP_379025581.1">
    <property type="nucleotide sequence ID" value="NZ_JBHRTA010000059.1"/>
</dbReference>
<proteinExistence type="predicted"/>
<dbReference type="Proteomes" id="UP001595526">
    <property type="component" value="Unassembled WGS sequence"/>
</dbReference>
<dbReference type="PROSITE" id="PS51257">
    <property type="entry name" value="PROKAR_LIPOPROTEIN"/>
    <property type="match status" value="1"/>
</dbReference>
<organism evidence="1 2">
    <name type="scientific">Parapedobacter deserti</name>
    <dbReference type="NCBI Taxonomy" id="1912957"/>
    <lineage>
        <taxon>Bacteria</taxon>
        <taxon>Pseudomonadati</taxon>
        <taxon>Bacteroidota</taxon>
        <taxon>Sphingobacteriia</taxon>
        <taxon>Sphingobacteriales</taxon>
        <taxon>Sphingobacteriaceae</taxon>
        <taxon>Parapedobacter</taxon>
    </lineage>
</organism>
<reference evidence="2" key="1">
    <citation type="journal article" date="2019" name="Int. J. Syst. Evol. Microbiol.">
        <title>The Global Catalogue of Microorganisms (GCM) 10K type strain sequencing project: providing services to taxonomists for standard genome sequencing and annotation.</title>
        <authorList>
            <consortium name="The Broad Institute Genomics Platform"/>
            <consortium name="The Broad Institute Genome Sequencing Center for Infectious Disease"/>
            <person name="Wu L."/>
            <person name="Ma J."/>
        </authorList>
    </citation>
    <scope>NUCLEOTIDE SEQUENCE [LARGE SCALE GENOMIC DNA]</scope>
    <source>
        <strain evidence="2">KCTC 52416</strain>
    </source>
</reference>
<name>A0ABV7JTU4_9SPHI</name>
<protein>
    <recommendedName>
        <fullName evidence="3">DUF4136 domain-containing protein</fullName>
    </recommendedName>
</protein>
<evidence type="ECO:0008006" key="3">
    <source>
        <dbReference type="Google" id="ProtNLM"/>
    </source>
</evidence>